<evidence type="ECO:0000313" key="3">
    <source>
        <dbReference type="Proteomes" id="UP000095038"/>
    </source>
</evidence>
<proteinExistence type="predicted"/>
<evidence type="ECO:0000313" key="2">
    <source>
        <dbReference type="EMBL" id="ODV58209.1"/>
    </source>
</evidence>
<name>A0A1D2V9F7_9ASCO</name>
<dbReference type="AlphaFoldDB" id="A0A1D2V9F7"/>
<gene>
    <name evidence="2" type="ORF">ASCRUDRAFT_78110</name>
</gene>
<feature type="region of interest" description="Disordered" evidence="1">
    <location>
        <begin position="36"/>
        <end position="71"/>
    </location>
</feature>
<dbReference type="RefSeq" id="XP_020044516.1">
    <property type="nucleotide sequence ID" value="XM_020194139.1"/>
</dbReference>
<organism evidence="2 3">
    <name type="scientific">Ascoidea rubescens DSM 1968</name>
    <dbReference type="NCBI Taxonomy" id="1344418"/>
    <lineage>
        <taxon>Eukaryota</taxon>
        <taxon>Fungi</taxon>
        <taxon>Dikarya</taxon>
        <taxon>Ascomycota</taxon>
        <taxon>Saccharomycotina</taxon>
        <taxon>Saccharomycetes</taxon>
        <taxon>Ascoideaceae</taxon>
        <taxon>Ascoidea</taxon>
    </lineage>
</organism>
<protein>
    <submittedName>
        <fullName evidence="2">Uncharacterized protein</fullName>
    </submittedName>
</protein>
<feature type="compositionally biased region" description="Basic and acidic residues" evidence="1">
    <location>
        <begin position="52"/>
        <end position="71"/>
    </location>
</feature>
<dbReference type="InParanoid" id="A0A1D2V9F7"/>
<accession>A0A1D2V9F7</accession>
<dbReference type="Proteomes" id="UP000095038">
    <property type="component" value="Unassembled WGS sequence"/>
</dbReference>
<dbReference type="EMBL" id="KV454494">
    <property type="protein sequence ID" value="ODV58209.1"/>
    <property type="molecule type" value="Genomic_DNA"/>
</dbReference>
<dbReference type="GeneID" id="30967775"/>
<sequence>MAVQISKDNLSLLSNSELKDVVLNCMSILEDHTLPKGQTHHSLNKSNQNTFDETKNQPHTNKEVNQNEKDDNKSIEEEFEFLDHPMISPFVTPQINQNKKYQKNSLSSTLPSPIFVPEPVPFLDSENKPKETQNQMSNKNPMEYFILTSANINLIDFSVLSSVEESALGSKFKCEKLINGINQESFGISENKSIDEIKKIENDNLYYHHHYSNTHSVPYSYDPCFSHLFSALPPHIFWKTNAKAQDSNYYTNSW</sequence>
<evidence type="ECO:0000256" key="1">
    <source>
        <dbReference type="SAM" id="MobiDB-lite"/>
    </source>
</evidence>
<keyword evidence="3" id="KW-1185">Reference proteome</keyword>
<reference evidence="3" key="1">
    <citation type="submission" date="2016-05" db="EMBL/GenBank/DDBJ databases">
        <title>Comparative genomics of biotechnologically important yeasts.</title>
        <authorList>
            <consortium name="DOE Joint Genome Institute"/>
            <person name="Riley R."/>
            <person name="Haridas S."/>
            <person name="Wolfe K.H."/>
            <person name="Lopes M.R."/>
            <person name="Hittinger C.T."/>
            <person name="Goker M."/>
            <person name="Salamov A."/>
            <person name="Wisecaver J."/>
            <person name="Long T.M."/>
            <person name="Aerts A.L."/>
            <person name="Barry K."/>
            <person name="Choi C."/>
            <person name="Clum A."/>
            <person name="Coughlan A.Y."/>
            <person name="Deshpande S."/>
            <person name="Douglass A.P."/>
            <person name="Hanson S.J."/>
            <person name="Klenk H.-P."/>
            <person name="Labutti K."/>
            <person name="Lapidus A."/>
            <person name="Lindquist E."/>
            <person name="Lipzen A."/>
            <person name="Meier-Kolthoff J.P."/>
            <person name="Ohm R.A."/>
            <person name="Otillar R.P."/>
            <person name="Pangilinan J."/>
            <person name="Peng Y."/>
            <person name="Rokas A."/>
            <person name="Rosa C.A."/>
            <person name="Scheuner C."/>
            <person name="Sibirny A.A."/>
            <person name="Slot J.C."/>
            <person name="Stielow J.B."/>
            <person name="Sun H."/>
            <person name="Kurtzman C.P."/>
            <person name="Blackwell M."/>
            <person name="Grigoriev I.V."/>
            <person name="Jeffries T.W."/>
        </authorList>
    </citation>
    <scope>NUCLEOTIDE SEQUENCE [LARGE SCALE GENOMIC DNA]</scope>
    <source>
        <strain evidence="3">DSM 1968</strain>
    </source>
</reference>